<keyword evidence="6 7" id="KW-0503">Monooxygenase</keyword>
<dbReference type="Gene3D" id="1.10.630.10">
    <property type="entry name" value="Cytochrome P450"/>
    <property type="match status" value="1"/>
</dbReference>
<dbReference type="PROSITE" id="PS00086">
    <property type="entry name" value="CYTOCHROME_P450"/>
    <property type="match status" value="1"/>
</dbReference>
<keyword evidence="3 7" id="KW-0479">Metal-binding</keyword>
<sequence>MASSPFTDPAFYADRYPTYAALRAAAPVLQVPLGPTTATVVTGYEEARQAFTAALSKDTGAYFADKPSGRTLHPAVSHTMLATDPPEHTRLRRLVTKAFTSARVDALRPYIRALAEELVASWEPGDEVDLVEELAGPLPVTVICQLLGVPPADRAAIRSWSTDLFATGDHQRIDAASHALAGYLAELITGKRARPDGALLSDLIAVHDGDADRLSEDELLSLAVLLLVAGHETTTAAIGNAVLALLRHPAELEHLRADPHHLRAAVDELLRYDAPVSVATWRWAPEEVELGDTRVPAGSPVFVCPGAANRDPARFPHPDRLDLRRADAAGHLAFGHGIHRCLGAPLAHAEIEIVLGVLLERFPGLRLAAPADRLRWRRSRLVRGLIALPVSL</sequence>
<dbReference type="InterPro" id="IPR002397">
    <property type="entry name" value="Cyt_P450_B"/>
</dbReference>
<dbReference type="RefSeq" id="WP_354644653.1">
    <property type="nucleotide sequence ID" value="NZ_CP159872.1"/>
</dbReference>
<dbReference type="AlphaFoldDB" id="A0AAU8K8V9"/>
<evidence type="ECO:0000256" key="4">
    <source>
        <dbReference type="ARBA" id="ARBA00023002"/>
    </source>
</evidence>
<dbReference type="Pfam" id="PF00067">
    <property type="entry name" value="p450"/>
    <property type="match status" value="1"/>
</dbReference>
<keyword evidence="4 7" id="KW-0560">Oxidoreductase</keyword>
<comment type="similarity">
    <text evidence="1 7">Belongs to the cytochrome P450 family.</text>
</comment>
<dbReference type="GO" id="GO:0016705">
    <property type="term" value="F:oxidoreductase activity, acting on paired donors, with incorporation or reduction of molecular oxygen"/>
    <property type="evidence" value="ECO:0007669"/>
    <property type="project" value="InterPro"/>
</dbReference>
<evidence type="ECO:0000256" key="2">
    <source>
        <dbReference type="ARBA" id="ARBA00022617"/>
    </source>
</evidence>
<dbReference type="GO" id="GO:0020037">
    <property type="term" value="F:heme binding"/>
    <property type="evidence" value="ECO:0007669"/>
    <property type="project" value="InterPro"/>
</dbReference>
<accession>A0AAU8K8V9</accession>
<organism evidence="8">
    <name type="scientific">Kitasatospora camelliae</name>
    <dbReference type="NCBI Taxonomy" id="3156397"/>
    <lineage>
        <taxon>Bacteria</taxon>
        <taxon>Bacillati</taxon>
        <taxon>Actinomycetota</taxon>
        <taxon>Actinomycetes</taxon>
        <taxon>Kitasatosporales</taxon>
        <taxon>Streptomycetaceae</taxon>
        <taxon>Kitasatospora</taxon>
    </lineage>
</organism>
<gene>
    <name evidence="8" type="ORF">ABWK59_34710</name>
</gene>
<reference evidence="8" key="1">
    <citation type="submission" date="2024-06" db="EMBL/GenBank/DDBJ databases">
        <title>The genome sequences of Kitasatospora sp. strain HUAS MG31.</title>
        <authorList>
            <person name="Mo P."/>
        </authorList>
    </citation>
    <scope>NUCLEOTIDE SEQUENCE</scope>
    <source>
        <strain evidence="8">HUAS MG31</strain>
    </source>
</reference>
<dbReference type="KEGG" id="kcm:ABWK59_34710"/>
<evidence type="ECO:0000256" key="5">
    <source>
        <dbReference type="ARBA" id="ARBA00023004"/>
    </source>
</evidence>
<keyword evidence="5 7" id="KW-0408">Iron</keyword>
<dbReference type="PANTHER" id="PTHR46696:SF1">
    <property type="entry name" value="CYTOCHROME P450 YJIB-RELATED"/>
    <property type="match status" value="1"/>
</dbReference>
<evidence type="ECO:0000313" key="8">
    <source>
        <dbReference type="EMBL" id="XCM83716.1"/>
    </source>
</evidence>
<dbReference type="CDD" id="cd11029">
    <property type="entry name" value="CYP107-like"/>
    <property type="match status" value="1"/>
</dbReference>
<name>A0AAU8K8V9_9ACTN</name>
<dbReference type="PRINTS" id="PR00385">
    <property type="entry name" value="P450"/>
</dbReference>
<dbReference type="EMBL" id="CP159872">
    <property type="protein sequence ID" value="XCM83716.1"/>
    <property type="molecule type" value="Genomic_DNA"/>
</dbReference>
<protein>
    <submittedName>
        <fullName evidence="8">Cytochrome P450</fullName>
    </submittedName>
</protein>
<evidence type="ECO:0000256" key="1">
    <source>
        <dbReference type="ARBA" id="ARBA00010617"/>
    </source>
</evidence>
<dbReference type="InterPro" id="IPR001128">
    <property type="entry name" value="Cyt_P450"/>
</dbReference>
<keyword evidence="2 7" id="KW-0349">Heme</keyword>
<dbReference type="PRINTS" id="PR00359">
    <property type="entry name" value="BP450"/>
</dbReference>
<dbReference type="FunFam" id="1.10.630.10:FF:000018">
    <property type="entry name" value="Cytochrome P450 monooxygenase"/>
    <property type="match status" value="1"/>
</dbReference>
<proteinExistence type="inferred from homology"/>
<dbReference type="GO" id="GO:0005506">
    <property type="term" value="F:iron ion binding"/>
    <property type="evidence" value="ECO:0007669"/>
    <property type="project" value="InterPro"/>
</dbReference>
<dbReference type="PANTHER" id="PTHR46696">
    <property type="entry name" value="P450, PUTATIVE (EUROFUNG)-RELATED"/>
    <property type="match status" value="1"/>
</dbReference>
<dbReference type="InterPro" id="IPR036396">
    <property type="entry name" value="Cyt_P450_sf"/>
</dbReference>
<evidence type="ECO:0000256" key="3">
    <source>
        <dbReference type="ARBA" id="ARBA00022723"/>
    </source>
</evidence>
<dbReference type="InterPro" id="IPR017972">
    <property type="entry name" value="Cyt_P450_CS"/>
</dbReference>
<dbReference type="SUPFAM" id="SSF48264">
    <property type="entry name" value="Cytochrome P450"/>
    <property type="match status" value="1"/>
</dbReference>
<evidence type="ECO:0000256" key="6">
    <source>
        <dbReference type="ARBA" id="ARBA00023033"/>
    </source>
</evidence>
<dbReference type="GO" id="GO:0004497">
    <property type="term" value="F:monooxygenase activity"/>
    <property type="evidence" value="ECO:0007669"/>
    <property type="project" value="UniProtKB-KW"/>
</dbReference>
<evidence type="ECO:0000256" key="7">
    <source>
        <dbReference type="RuleBase" id="RU000461"/>
    </source>
</evidence>